<name>A0A561E3M3_9MICO</name>
<gene>
    <name evidence="3" type="ORF">BKA23_2565</name>
</gene>
<keyword evidence="1" id="KW-0862">Zinc</keyword>
<evidence type="ECO:0000313" key="3">
    <source>
        <dbReference type="EMBL" id="TWE10212.1"/>
    </source>
</evidence>
<dbReference type="InterPro" id="IPR024078">
    <property type="entry name" value="LmbE-like_dom_sf"/>
</dbReference>
<dbReference type="GO" id="GO:0009312">
    <property type="term" value="P:oligosaccharide biosynthetic process"/>
    <property type="evidence" value="ECO:0007669"/>
    <property type="project" value="InterPro"/>
</dbReference>
<feature type="region of interest" description="Disordered" evidence="2">
    <location>
        <begin position="1"/>
        <end position="23"/>
    </location>
</feature>
<dbReference type="Proteomes" id="UP000318297">
    <property type="component" value="Unassembled WGS sequence"/>
</dbReference>
<comment type="caution">
    <text evidence="3">The sequence shown here is derived from an EMBL/GenBank/DDBJ whole genome shotgun (WGS) entry which is preliminary data.</text>
</comment>
<dbReference type="SUPFAM" id="SSF102588">
    <property type="entry name" value="LmbE-like"/>
    <property type="match status" value="1"/>
</dbReference>
<evidence type="ECO:0000256" key="2">
    <source>
        <dbReference type="SAM" id="MobiDB-lite"/>
    </source>
</evidence>
<dbReference type="RefSeq" id="WP_145229004.1">
    <property type="nucleotide sequence ID" value="NZ_VIVQ01000002.1"/>
</dbReference>
<dbReference type="PANTHER" id="PTHR12993:SF29">
    <property type="entry name" value="BLR3841 PROTEIN"/>
    <property type="match status" value="1"/>
</dbReference>
<accession>A0A561E3M3</accession>
<organism evidence="3 4">
    <name type="scientific">Rudaeicoccus suwonensis</name>
    <dbReference type="NCBI Taxonomy" id="657409"/>
    <lineage>
        <taxon>Bacteria</taxon>
        <taxon>Bacillati</taxon>
        <taxon>Actinomycetota</taxon>
        <taxon>Actinomycetes</taxon>
        <taxon>Micrococcales</taxon>
        <taxon>Dermacoccaceae</taxon>
        <taxon>Rudaeicoccus</taxon>
    </lineage>
</organism>
<reference evidence="3 4" key="1">
    <citation type="submission" date="2019-06" db="EMBL/GenBank/DDBJ databases">
        <title>Sequencing the genomes of 1000 actinobacteria strains.</title>
        <authorList>
            <person name="Klenk H.-P."/>
        </authorList>
    </citation>
    <scope>NUCLEOTIDE SEQUENCE [LARGE SCALE GENOMIC DNA]</scope>
    <source>
        <strain evidence="3 4">DSM 19560</strain>
    </source>
</reference>
<dbReference type="CDD" id="cd02440">
    <property type="entry name" value="AdoMet_MTases"/>
    <property type="match status" value="1"/>
</dbReference>
<dbReference type="OrthoDB" id="116799at2"/>
<dbReference type="InterPro" id="IPR029063">
    <property type="entry name" value="SAM-dependent_MTases_sf"/>
</dbReference>
<dbReference type="GO" id="GO:0016811">
    <property type="term" value="F:hydrolase activity, acting on carbon-nitrogen (but not peptide) bonds, in linear amides"/>
    <property type="evidence" value="ECO:0007669"/>
    <property type="project" value="TreeGrafter"/>
</dbReference>
<dbReference type="InterPro" id="IPR008715">
    <property type="entry name" value="SAM-MeTfrase_NodS-like"/>
</dbReference>
<dbReference type="InterPro" id="IPR003737">
    <property type="entry name" value="GlcNAc_PI_deacetylase-related"/>
</dbReference>
<sequence length="446" mass="48498">MTASQHQFHHADDGTPEGAWTSSPEWAELPQVDLTTLPGLRRLVVVAAHPDDETLGAAGLLQAAAAQDLDTIVLVATDGERSHPNSPTCTPDSLGRQRRDEVARAVALCHSTAAVKYAGLPDGRLVSHTAQLAESLRSAVADIGAGTLIAAPWSHDGHADHEAAGTVARTVARECGGILLEYPIWLWHWGTRADVPWRDVVALPLDERMRAVKRAAEARHVSQVAALSDRPGDEVLLGSHVLAHFDRDREVFIDTENTWRTGVFERLHRADSDPWQLASSDYEQTKRLATLRLLRRRRFRRAFEPGCSVGVFTAELASRCDELIAMDVSATAVAAAAARCAELCNVTVEVGGVPDDWPVGEFDLIVLSEIGYFLTREALTAVATRIRDNLADDGVVLLCHWRHPVHGWPLDGDEVHDILLGALDLPIVASERNNEFAAIALGPLVL</sequence>
<dbReference type="PANTHER" id="PTHR12993">
    <property type="entry name" value="N-ACETYLGLUCOSAMINYL-PHOSPHATIDYLINOSITOL DE-N-ACETYLASE-RELATED"/>
    <property type="match status" value="1"/>
</dbReference>
<protein>
    <submittedName>
        <fullName evidence="3">LmbE family N-acetylglucosaminyl deacetylase</fullName>
    </submittedName>
</protein>
<proteinExistence type="predicted"/>
<dbReference type="Pfam" id="PF05401">
    <property type="entry name" value="NodS"/>
    <property type="match status" value="1"/>
</dbReference>
<dbReference type="Gene3D" id="3.40.50.150">
    <property type="entry name" value="Vaccinia Virus protein VP39"/>
    <property type="match status" value="1"/>
</dbReference>
<dbReference type="AlphaFoldDB" id="A0A561E3M3"/>
<dbReference type="EMBL" id="VIVQ01000002">
    <property type="protein sequence ID" value="TWE10212.1"/>
    <property type="molecule type" value="Genomic_DNA"/>
</dbReference>
<evidence type="ECO:0000313" key="4">
    <source>
        <dbReference type="Proteomes" id="UP000318297"/>
    </source>
</evidence>
<dbReference type="Pfam" id="PF02585">
    <property type="entry name" value="PIG-L"/>
    <property type="match status" value="1"/>
</dbReference>
<dbReference type="GO" id="GO:0016137">
    <property type="term" value="P:glycoside metabolic process"/>
    <property type="evidence" value="ECO:0007669"/>
    <property type="project" value="UniProtKB-ARBA"/>
</dbReference>
<dbReference type="GO" id="GO:0008757">
    <property type="term" value="F:S-adenosylmethionine-dependent methyltransferase activity"/>
    <property type="evidence" value="ECO:0007669"/>
    <property type="project" value="InterPro"/>
</dbReference>
<evidence type="ECO:0000256" key="1">
    <source>
        <dbReference type="ARBA" id="ARBA00022833"/>
    </source>
</evidence>
<keyword evidence="4" id="KW-1185">Reference proteome</keyword>
<dbReference type="SUPFAM" id="SSF53335">
    <property type="entry name" value="S-adenosyl-L-methionine-dependent methyltransferases"/>
    <property type="match status" value="1"/>
</dbReference>
<dbReference type="Gene3D" id="3.40.50.10320">
    <property type="entry name" value="LmbE-like"/>
    <property type="match status" value="1"/>
</dbReference>